<dbReference type="KEGG" id="bne:DA69_02475"/>
<dbReference type="eggNOG" id="COG2764">
    <property type="taxonomic scope" value="Bacteria"/>
</dbReference>
<dbReference type="PANTHER" id="PTHR34109">
    <property type="entry name" value="BNAUNNG04460D PROTEIN-RELATED"/>
    <property type="match status" value="1"/>
</dbReference>
<organism evidence="1 2">
    <name type="scientific">Brevundimonas naejangsanensis</name>
    <dbReference type="NCBI Taxonomy" id="588932"/>
    <lineage>
        <taxon>Bacteria</taxon>
        <taxon>Pseudomonadati</taxon>
        <taxon>Pseudomonadota</taxon>
        <taxon>Alphaproteobacteria</taxon>
        <taxon>Caulobacterales</taxon>
        <taxon>Caulobacteraceae</taxon>
        <taxon>Brevundimonas</taxon>
    </lineage>
</organism>
<dbReference type="GeneID" id="78117839"/>
<dbReference type="Proteomes" id="UP000077603">
    <property type="component" value="Chromosome"/>
</dbReference>
<gene>
    <name evidence="1" type="ORF">DA69_02475</name>
</gene>
<reference evidence="1 2" key="1">
    <citation type="journal article" date="2014" name="Genome Announc.">
        <title>Genome Sequence of a Promising Hydrogen-Producing Facultative Anaerobic Bacterium, Brevundimonas naejangsanensis Strain B1.</title>
        <authorList>
            <person name="Su H."/>
            <person name="Zhang T."/>
            <person name="Bao M."/>
            <person name="Jiang Y."/>
            <person name="Wang Y."/>
            <person name="Tan T."/>
        </authorList>
    </citation>
    <scope>NUCLEOTIDE SEQUENCE [LARGE SCALE GENOMIC DNA]</scope>
    <source>
        <strain evidence="1 2">B1</strain>
    </source>
</reference>
<sequence length="139" mass="15229">MTEPKPDQGPRGGVTPHLTIPSRGAAAAIEFYARAFGAEEVMRMPAEDGERLMHAHLRINGGSLMLADEFPEWTGEADIKPVGVSLHLQVDDADEWWGRALVNGAIPVMPLEDQFWGDRYGQVRDPFGHLWSIGGPVKG</sequence>
<dbReference type="Pfam" id="PF00903">
    <property type="entry name" value="Glyoxalase"/>
    <property type="match status" value="1"/>
</dbReference>
<dbReference type="SUPFAM" id="SSF54593">
    <property type="entry name" value="Glyoxalase/Bleomycin resistance protein/Dihydroxybiphenyl dioxygenase"/>
    <property type="match status" value="1"/>
</dbReference>
<name>A0A172Y3D4_9CAUL</name>
<dbReference type="PROSITE" id="PS51819">
    <property type="entry name" value="VOC"/>
    <property type="match status" value="1"/>
</dbReference>
<proteinExistence type="predicted"/>
<dbReference type="CDD" id="cd07246">
    <property type="entry name" value="VOC_like"/>
    <property type="match status" value="1"/>
</dbReference>
<dbReference type="OrthoDB" id="9795306at2"/>
<dbReference type="InterPro" id="IPR037523">
    <property type="entry name" value="VOC_core"/>
</dbReference>
<dbReference type="InterPro" id="IPR004360">
    <property type="entry name" value="Glyas_Fos-R_dOase_dom"/>
</dbReference>
<keyword evidence="2" id="KW-1185">Reference proteome</keyword>
<dbReference type="PANTHER" id="PTHR34109:SF1">
    <property type="entry name" value="VOC DOMAIN-CONTAINING PROTEIN"/>
    <property type="match status" value="1"/>
</dbReference>
<dbReference type="Gene3D" id="3.30.720.110">
    <property type="match status" value="1"/>
</dbReference>
<dbReference type="InterPro" id="IPR029068">
    <property type="entry name" value="Glyas_Bleomycin-R_OHBP_Dase"/>
</dbReference>
<evidence type="ECO:0000313" key="1">
    <source>
        <dbReference type="EMBL" id="ANF53717.1"/>
    </source>
</evidence>
<dbReference type="STRING" id="588932.DA69_02475"/>
<dbReference type="AlphaFoldDB" id="A0A172Y3D4"/>
<evidence type="ECO:0000313" key="2">
    <source>
        <dbReference type="Proteomes" id="UP000077603"/>
    </source>
</evidence>
<accession>A0A172Y3D4</accession>
<dbReference type="RefSeq" id="WP_024353942.1">
    <property type="nucleotide sequence ID" value="NZ_CP015614.1"/>
</dbReference>
<dbReference type="EMBL" id="CP015614">
    <property type="protein sequence ID" value="ANF53717.1"/>
    <property type="molecule type" value="Genomic_DNA"/>
</dbReference>
<dbReference type="Gene3D" id="3.30.720.120">
    <property type="match status" value="1"/>
</dbReference>
<protein>
    <submittedName>
        <fullName evidence="1">Glyoxalase</fullName>
    </submittedName>
</protein>